<dbReference type="InterPro" id="IPR017746">
    <property type="entry name" value="Cellulose_synthase_operon_BcsQ"/>
</dbReference>
<name>A0ABQ2Y068_9BURK</name>
<gene>
    <name evidence="1" type="ORF">GCM10010946_23340</name>
</gene>
<evidence type="ECO:0000313" key="2">
    <source>
        <dbReference type="Proteomes" id="UP000653343"/>
    </source>
</evidence>
<dbReference type="Gene3D" id="3.40.50.300">
    <property type="entry name" value="P-loop containing nucleotide triphosphate hydrolases"/>
    <property type="match status" value="1"/>
</dbReference>
<keyword evidence="2" id="KW-1185">Reference proteome</keyword>
<accession>A0ABQ2Y068</accession>
<dbReference type="SUPFAM" id="SSF52540">
    <property type="entry name" value="P-loop containing nucleoside triphosphate hydrolases"/>
    <property type="match status" value="1"/>
</dbReference>
<protein>
    <recommendedName>
        <fullName evidence="3">Cellulose synthase operon protein YhjQ</fullName>
    </recommendedName>
</protein>
<dbReference type="Proteomes" id="UP000653343">
    <property type="component" value="Unassembled WGS sequence"/>
</dbReference>
<dbReference type="PANTHER" id="PTHR13696:SF99">
    <property type="entry name" value="COBYRINIC ACID AC-DIAMIDE SYNTHASE"/>
    <property type="match status" value="1"/>
</dbReference>
<reference evidence="2" key="1">
    <citation type="journal article" date="2019" name="Int. J. Syst. Evol. Microbiol.">
        <title>The Global Catalogue of Microorganisms (GCM) 10K type strain sequencing project: providing services to taxonomists for standard genome sequencing and annotation.</title>
        <authorList>
            <consortium name="The Broad Institute Genomics Platform"/>
            <consortium name="The Broad Institute Genome Sequencing Center for Infectious Disease"/>
            <person name="Wu L."/>
            <person name="Ma J."/>
        </authorList>
    </citation>
    <scope>NUCLEOTIDE SEQUENCE [LARGE SCALE GENOMIC DNA]</scope>
    <source>
        <strain evidence="2">KCTC 23917</strain>
    </source>
</reference>
<dbReference type="EMBL" id="BMYU01000005">
    <property type="protein sequence ID" value="GGX44118.1"/>
    <property type="molecule type" value="Genomic_DNA"/>
</dbReference>
<evidence type="ECO:0008006" key="3">
    <source>
        <dbReference type="Google" id="ProtNLM"/>
    </source>
</evidence>
<organism evidence="1 2">
    <name type="scientific">Undibacterium squillarum</name>
    <dbReference type="NCBI Taxonomy" id="1131567"/>
    <lineage>
        <taxon>Bacteria</taxon>
        <taxon>Pseudomonadati</taxon>
        <taxon>Pseudomonadota</taxon>
        <taxon>Betaproteobacteria</taxon>
        <taxon>Burkholderiales</taxon>
        <taxon>Oxalobacteraceae</taxon>
        <taxon>Undibacterium</taxon>
    </lineage>
</organism>
<sequence>MRVIAVASAKGGVGKTTISANLAAAIAQTGRPVLAVDLDPQNAMQWHFGGAQTDVVRGLSALTDGRVSFARLVSNNGAGIHFIPFGITGELKRQKFENLLLQEENWLRSRLESYIQNPETVVILDTPPGPSAYLHQAIHAADFVLAVVLADAASYVTLPEIEELIQAYGGLSRRPDSAYVVNQAGGRQLSQDVVQMYASQLGDRLIPFYVPESSAVEESLAFEQTAINYAPENPATIVMMQIRDWLLARI</sequence>
<dbReference type="RefSeq" id="WP_189357367.1">
    <property type="nucleotide sequence ID" value="NZ_BMYU01000005.1"/>
</dbReference>
<proteinExistence type="predicted"/>
<evidence type="ECO:0000313" key="1">
    <source>
        <dbReference type="EMBL" id="GGX44118.1"/>
    </source>
</evidence>
<dbReference type="InterPro" id="IPR050678">
    <property type="entry name" value="DNA_Partitioning_ATPase"/>
</dbReference>
<dbReference type="InterPro" id="IPR027417">
    <property type="entry name" value="P-loop_NTPase"/>
</dbReference>
<dbReference type="Pfam" id="PF06564">
    <property type="entry name" value="CBP_BcsQ"/>
    <property type="match status" value="1"/>
</dbReference>
<comment type="caution">
    <text evidence="1">The sequence shown here is derived from an EMBL/GenBank/DDBJ whole genome shotgun (WGS) entry which is preliminary data.</text>
</comment>
<dbReference type="NCBIfam" id="TIGR03371">
    <property type="entry name" value="cellulose_yhjQ"/>
    <property type="match status" value="1"/>
</dbReference>
<dbReference type="PANTHER" id="PTHR13696">
    <property type="entry name" value="P-LOOP CONTAINING NUCLEOSIDE TRIPHOSPHATE HYDROLASE"/>
    <property type="match status" value="1"/>
</dbReference>
<dbReference type="CDD" id="cd02042">
    <property type="entry name" value="ParAB_family"/>
    <property type="match status" value="1"/>
</dbReference>